<comment type="caution">
    <text evidence="1">The sequence shown here is derived from an EMBL/GenBank/DDBJ whole genome shotgun (WGS) entry which is preliminary data.</text>
</comment>
<dbReference type="Proteomes" id="UP001174839">
    <property type="component" value="Unassembled WGS sequence"/>
</dbReference>
<keyword evidence="2" id="KW-1185">Reference proteome</keyword>
<dbReference type="EMBL" id="JAUDUY010000001">
    <property type="protein sequence ID" value="MDM9630237.1"/>
    <property type="molecule type" value="Genomic_DNA"/>
</dbReference>
<evidence type="ECO:0000313" key="1">
    <source>
        <dbReference type="EMBL" id="MDM9630237.1"/>
    </source>
</evidence>
<accession>A0ABT7WBF4</accession>
<name>A0ABT7WBF4_9FLAO</name>
<sequence>MKNRVVKTEKNILSDYFTKESTKTFLHEMDIALRSLSYGEVLRVVLNYNILKLVEVKEFLSAYAEMLRSWQKPYEGTIIVGEIITRASKCIACVYGKDMTVYEFQYKHSRAKEPYNYIVYGYNFGMLYDIQDGILNDLRICNAFLSKSEMQNLSK</sequence>
<proteinExistence type="predicted"/>
<dbReference type="RefSeq" id="WP_289723596.1">
    <property type="nucleotide sequence ID" value="NZ_JAUDUY010000001.1"/>
</dbReference>
<gene>
    <name evidence="1" type="ORF">QU605_02065</name>
</gene>
<protein>
    <submittedName>
        <fullName evidence="1">Uncharacterized protein</fullName>
    </submittedName>
</protein>
<organism evidence="1 2">
    <name type="scientific">Robiginitalea aurantiaca</name>
    <dbReference type="NCBI Taxonomy" id="3056915"/>
    <lineage>
        <taxon>Bacteria</taxon>
        <taxon>Pseudomonadati</taxon>
        <taxon>Bacteroidota</taxon>
        <taxon>Flavobacteriia</taxon>
        <taxon>Flavobacteriales</taxon>
        <taxon>Flavobacteriaceae</taxon>
        <taxon>Robiginitalea</taxon>
    </lineage>
</organism>
<reference evidence="1" key="1">
    <citation type="submission" date="2023-06" db="EMBL/GenBank/DDBJ databases">
        <title>Robiginitalea aurantiacus sp. nov. and Algoriphagus sediminis sp. nov., isolated from coastal sediment.</title>
        <authorList>
            <person name="Zhou Z.Y."/>
            <person name="An J."/>
            <person name="Jia Y.W."/>
            <person name="Du Z.J."/>
        </authorList>
    </citation>
    <scope>NUCLEOTIDE SEQUENCE</scope>
    <source>
        <strain evidence="1">M39</strain>
    </source>
</reference>
<evidence type="ECO:0000313" key="2">
    <source>
        <dbReference type="Proteomes" id="UP001174839"/>
    </source>
</evidence>